<dbReference type="GO" id="GO:0016279">
    <property type="term" value="F:protein-lysine N-methyltransferase activity"/>
    <property type="evidence" value="ECO:0007669"/>
    <property type="project" value="TreeGrafter"/>
</dbReference>
<reference evidence="3" key="3">
    <citation type="submission" date="2015-06" db="UniProtKB">
        <authorList>
            <consortium name="EnsemblProtists"/>
        </authorList>
    </citation>
    <scope>IDENTIFICATION</scope>
</reference>
<dbReference type="Pfam" id="PF00856">
    <property type="entry name" value="SET"/>
    <property type="match status" value="1"/>
</dbReference>
<reference evidence="4" key="2">
    <citation type="submission" date="2012-11" db="EMBL/GenBank/DDBJ databases">
        <authorList>
            <person name="Kuo A."/>
            <person name="Curtis B.A."/>
            <person name="Tanifuji G."/>
            <person name="Burki F."/>
            <person name="Gruber A."/>
            <person name="Irimia M."/>
            <person name="Maruyama S."/>
            <person name="Arias M.C."/>
            <person name="Ball S.G."/>
            <person name="Gile G.H."/>
            <person name="Hirakawa Y."/>
            <person name="Hopkins J.F."/>
            <person name="Rensing S.A."/>
            <person name="Schmutz J."/>
            <person name="Symeonidi A."/>
            <person name="Elias M."/>
            <person name="Eveleigh R.J."/>
            <person name="Herman E.K."/>
            <person name="Klute M.J."/>
            <person name="Nakayama T."/>
            <person name="Obornik M."/>
            <person name="Reyes-Prieto A."/>
            <person name="Armbrust E.V."/>
            <person name="Aves S.J."/>
            <person name="Beiko R.G."/>
            <person name="Coutinho P."/>
            <person name="Dacks J.B."/>
            <person name="Durnford D.G."/>
            <person name="Fast N.M."/>
            <person name="Green B.R."/>
            <person name="Grisdale C."/>
            <person name="Hempe F."/>
            <person name="Henrissat B."/>
            <person name="Hoppner M.P."/>
            <person name="Ishida K.-I."/>
            <person name="Kim E."/>
            <person name="Koreny L."/>
            <person name="Kroth P.G."/>
            <person name="Liu Y."/>
            <person name="Malik S.-B."/>
            <person name="Maier U.G."/>
            <person name="McRose D."/>
            <person name="Mock T."/>
            <person name="Neilson J.A."/>
            <person name="Onodera N.T."/>
            <person name="Poole A.M."/>
            <person name="Pritham E.J."/>
            <person name="Richards T.A."/>
            <person name="Rocap G."/>
            <person name="Roy S.W."/>
            <person name="Sarai C."/>
            <person name="Schaack S."/>
            <person name="Shirato S."/>
            <person name="Slamovits C.H."/>
            <person name="Spencer D.F."/>
            <person name="Suzuki S."/>
            <person name="Worden A.Z."/>
            <person name="Zauner S."/>
            <person name="Barry K."/>
            <person name="Bell C."/>
            <person name="Bharti A.K."/>
            <person name="Crow J.A."/>
            <person name="Grimwood J."/>
            <person name="Kramer R."/>
            <person name="Lindquist E."/>
            <person name="Lucas S."/>
            <person name="Salamov A."/>
            <person name="McFadden G.I."/>
            <person name="Lane C.E."/>
            <person name="Keeling P.J."/>
            <person name="Gray M.W."/>
            <person name="Grigoriev I.V."/>
            <person name="Archibald J.M."/>
        </authorList>
    </citation>
    <scope>NUCLEOTIDE SEQUENCE</scope>
    <source>
        <strain evidence="4">CCMP2712</strain>
    </source>
</reference>
<dbReference type="AlphaFoldDB" id="L1I8V7"/>
<dbReference type="GeneID" id="17289422"/>
<reference evidence="2 4" key="1">
    <citation type="journal article" date="2012" name="Nature">
        <title>Algal genomes reveal evolutionary mosaicism and the fate of nucleomorphs.</title>
        <authorList>
            <consortium name="DOE Joint Genome Institute"/>
            <person name="Curtis B.A."/>
            <person name="Tanifuji G."/>
            <person name="Burki F."/>
            <person name="Gruber A."/>
            <person name="Irimia M."/>
            <person name="Maruyama S."/>
            <person name="Arias M.C."/>
            <person name="Ball S.G."/>
            <person name="Gile G.H."/>
            <person name="Hirakawa Y."/>
            <person name="Hopkins J.F."/>
            <person name="Kuo A."/>
            <person name="Rensing S.A."/>
            <person name="Schmutz J."/>
            <person name="Symeonidi A."/>
            <person name="Elias M."/>
            <person name="Eveleigh R.J."/>
            <person name="Herman E.K."/>
            <person name="Klute M.J."/>
            <person name="Nakayama T."/>
            <person name="Obornik M."/>
            <person name="Reyes-Prieto A."/>
            <person name="Armbrust E.V."/>
            <person name="Aves S.J."/>
            <person name="Beiko R.G."/>
            <person name="Coutinho P."/>
            <person name="Dacks J.B."/>
            <person name="Durnford D.G."/>
            <person name="Fast N.M."/>
            <person name="Green B.R."/>
            <person name="Grisdale C.J."/>
            <person name="Hempel F."/>
            <person name="Henrissat B."/>
            <person name="Hoppner M.P."/>
            <person name="Ishida K."/>
            <person name="Kim E."/>
            <person name="Koreny L."/>
            <person name="Kroth P.G."/>
            <person name="Liu Y."/>
            <person name="Malik S.B."/>
            <person name="Maier U.G."/>
            <person name="McRose D."/>
            <person name="Mock T."/>
            <person name="Neilson J.A."/>
            <person name="Onodera N.T."/>
            <person name="Poole A.M."/>
            <person name="Pritham E.J."/>
            <person name="Richards T.A."/>
            <person name="Rocap G."/>
            <person name="Roy S.W."/>
            <person name="Sarai C."/>
            <person name="Schaack S."/>
            <person name="Shirato S."/>
            <person name="Slamovits C.H."/>
            <person name="Spencer D.F."/>
            <person name="Suzuki S."/>
            <person name="Worden A.Z."/>
            <person name="Zauner S."/>
            <person name="Barry K."/>
            <person name="Bell C."/>
            <person name="Bharti A.K."/>
            <person name="Crow J.A."/>
            <person name="Grimwood J."/>
            <person name="Kramer R."/>
            <person name="Lindquist E."/>
            <person name="Lucas S."/>
            <person name="Salamov A."/>
            <person name="McFadden G.I."/>
            <person name="Lane C.E."/>
            <person name="Keeling P.J."/>
            <person name="Gray M.W."/>
            <person name="Grigoriev I.V."/>
            <person name="Archibald J.M."/>
        </authorList>
    </citation>
    <scope>NUCLEOTIDE SEQUENCE</scope>
    <source>
        <strain evidence="2 4">CCMP2712</strain>
    </source>
</reference>
<evidence type="ECO:0000313" key="3">
    <source>
        <dbReference type="EnsemblProtists" id="EKX32701"/>
    </source>
</evidence>
<dbReference type="HOGENOM" id="CLU_1889749_0_0_1"/>
<gene>
    <name evidence="2" type="ORF">GUITHDRAFT_121141</name>
</gene>
<evidence type="ECO:0000313" key="4">
    <source>
        <dbReference type="Proteomes" id="UP000011087"/>
    </source>
</evidence>
<dbReference type="RefSeq" id="XP_005819681.1">
    <property type="nucleotide sequence ID" value="XM_005819624.1"/>
</dbReference>
<sequence>MFRDSFSRAQKFFAENPGLFPSPIDVREWMWASAIIMSRSWGQKAERAGNDKMHILVPLADMVNHDAKARKVGISEGGAIVIYAGRNLAAGEEVCITYGDKCNMELMAHYGFFVPHNNKTTCEIDHILQKRMWEK</sequence>
<dbReference type="PANTHER" id="PTHR13271">
    <property type="entry name" value="UNCHARACTERIZED PUTATIVE METHYLTRANSFERASE"/>
    <property type="match status" value="1"/>
</dbReference>
<evidence type="ECO:0000259" key="1">
    <source>
        <dbReference type="Pfam" id="PF00856"/>
    </source>
</evidence>
<dbReference type="InterPro" id="IPR001214">
    <property type="entry name" value="SET_dom"/>
</dbReference>
<dbReference type="Gene3D" id="3.90.1410.10">
    <property type="entry name" value="set domain protein methyltransferase, domain 1"/>
    <property type="match status" value="1"/>
</dbReference>
<dbReference type="EnsemblProtists" id="EKX32701">
    <property type="protein sequence ID" value="EKX32701"/>
    <property type="gene ID" value="GUITHDRAFT_121141"/>
</dbReference>
<accession>L1I8V7</accession>
<protein>
    <recommendedName>
        <fullName evidence="1">SET domain-containing protein</fullName>
    </recommendedName>
</protein>
<dbReference type="InterPro" id="IPR050600">
    <property type="entry name" value="SETD3_SETD6_MTase"/>
</dbReference>
<organism evidence="2">
    <name type="scientific">Guillardia theta (strain CCMP2712)</name>
    <name type="common">Cryptophyte</name>
    <dbReference type="NCBI Taxonomy" id="905079"/>
    <lineage>
        <taxon>Eukaryota</taxon>
        <taxon>Cryptophyceae</taxon>
        <taxon>Pyrenomonadales</taxon>
        <taxon>Geminigeraceae</taxon>
        <taxon>Guillardia</taxon>
    </lineage>
</organism>
<dbReference type="OrthoDB" id="3180714at2759"/>
<keyword evidence="4" id="KW-1185">Reference proteome</keyword>
<dbReference type="PaxDb" id="55529-EKX32701"/>
<dbReference type="Proteomes" id="UP000011087">
    <property type="component" value="Unassembled WGS sequence"/>
</dbReference>
<dbReference type="InterPro" id="IPR046341">
    <property type="entry name" value="SET_dom_sf"/>
</dbReference>
<dbReference type="EMBL" id="JH993176">
    <property type="protein sequence ID" value="EKX32701.1"/>
    <property type="molecule type" value="Genomic_DNA"/>
</dbReference>
<feature type="domain" description="SET" evidence="1">
    <location>
        <begin position="44"/>
        <end position="99"/>
    </location>
</feature>
<name>L1I8V7_GUITC</name>
<dbReference type="SUPFAM" id="SSF82199">
    <property type="entry name" value="SET domain"/>
    <property type="match status" value="1"/>
</dbReference>
<dbReference type="CDD" id="cd10527">
    <property type="entry name" value="SET_LSMT"/>
    <property type="match status" value="1"/>
</dbReference>
<dbReference type="KEGG" id="gtt:GUITHDRAFT_121141"/>
<dbReference type="PANTHER" id="PTHR13271:SF154">
    <property type="entry name" value="GRIP DOMAIN-CONTAINING PROTEIN"/>
    <property type="match status" value="1"/>
</dbReference>
<proteinExistence type="predicted"/>
<evidence type="ECO:0000313" key="2">
    <source>
        <dbReference type="EMBL" id="EKX32701.1"/>
    </source>
</evidence>